<protein>
    <submittedName>
        <fullName evidence="1">Uncharacterized protein</fullName>
    </submittedName>
</protein>
<comment type="caution">
    <text evidence="1">The sequence shown here is derived from an EMBL/GenBank/DDBJ whole genome shotgun (WGS) entry which is preliminary data.</text>
</comment>
<name>A0A8T0PBT7_PANVG</name>
<accession>A0A8T0PBT7</accession>
<keyword evidence="2" id="KW-1185">Reference proteome</keyword>
<dbReference type="Proteomes" id="UP000823388">
    <property type="component" value="Chromosome 8K"/>
</dbReference>
<reference evidence="1" key="1">
    <citation type="submission" date="2020-05" db="EMBL/GenBank/DDBJ databases">
        <title>WGS assembly of Panicum virgatum.</title>
        <authorList>
            <person name="Lovell J.T."/>
            <person name="Jenkins J."/>
            <person name="Shu S."/>
            <person name="Juenger T.E."/>
            <person name="Schmutz J."/>
        </authorList>
    </citation>
    <scope>NUCLEOTIDE SEQUENCE</scope>
    <source>
        <strain evidence="1">AP13</strain>
    </source>
</reference>
<dbReference type="AlphaFoldDB" id="A0A8T0PBT7"/>
<dbReference type="EMBL" id="CM029051">
    <property type="protein sequence ID" value="KAG2559727.1"/>
    <property type="molecule type" value="Genomic_DNA"/>
</dbReference>
<sequence length="102" mass="10957">MDKNQDKRASLGSWAYPIVAQQLLCWIGVLVLAPLPAAAVTPASPLASAAITWLQPAPLPLRAWRDELRQCKPLQPASACLQSHSLFTLGAQAAGKHLLPLR</sequence>
<evidence type="ECO:0000313" key="2">
    <source>
        <dbReference type="Proteomes" id="UP000823388"/>
    </source>
</evidence>
<organism evidence="1 2">
    <name type="scientific">Panicum virgatum</name>
    <name type="common">Blackwell switchgrass</name>
    <dbReference type="NCBI Taxonomy" id="38727"/>
    <lineage>
        <taxon>Eukaryota</taxon>
        <taxon>Viridiplantae</taxon>
        <taxon>Streptophyta</taxon>
        <taxon>Embryophyta</taxon>
        <taxon>Tracheophyta</taxon>
        <taxon>Spermatophyta</taxon>
        <taxon>Magnoliopsida</taxon>
        <taxon>Liliopsida</taxon>
        <taxon>Poales</taxon>
        <taxon>Poaceae</taxon>
        <taxon>PACMAD clade</taxon>
        <taxon>Panicoideae</taxon>
        <taxon>Panicodae</taxon>
        <taxon>Paniceae</taxon>
        <taxon>Panicinae</taxon>
        <taxon>Panicum</taxon>
        <taxon>Panicum sect. Hiantes</taxon>
    </lineage>
</organism>
<evidence type="ECO:0000313" key="1">
    <source>
        <dbReference type="EMBL" id="KAG2559727.1"/>
    </source>
</evidence>
<gene>
    <name evidence="1" type="ORF">PVAP13_8KG039201</name>
</gene>
<proteinExistence type="predicted"/>